<keyword evidence="2" id="KW-1185">Reference proteome</keyword>
<evidence type="ECO:0000313" key="1">
    <source>
        <dbReference type="EMBL" id="KAH3677810.1"/>
    </source>
</evidence>
<reference evidence="1" key="1">
    <citation type="journal article" date="2021" name="Open Biol.">
        <title>Shared evolutionary footprints suggest mitochondrial oxidative damage underlies multiple complex I losses in fungi.</title>
        <authorList>
            <person name="Schikora-Tamarit M.A."/>
            <person name="Marcet-Houben M."/>
            <person name="Nosek J."/>
            <person name="Gabaldon T."/>
        </authorList>
    </citation>
    <scope>NUCLEOTIDE SEQUENCE</scope>
    <source>
        <strain evidence="1">NCAIM Y.01608</strain>
    </source>
</reference>
<dbReference type="Proteomes" id="UP000788993">
    <property type="component" value="Unassembled WGS sequence"/>
</dbReference>
<comment type="caution">
    <text evidence="1">The sequence shown here is derived from an EMBL/GenBank/DDBJ whole genome shotgun (WGS) entry which is preliminary data.</text>
</comment>
<proteinExistence type="predicted"/>
<name>A0A9P8TGJ4_9ASCO</name>
<reference evidence="1" key="2">
    <citation type="submission" date="2021-01" db="EMBL/GenBank/DDBJ databases">
        <authorList>
            <person name="Schikora-Tamarit M.A."/>
        </authorList>
    </citation>
    <scope>NUCLEOTIDE SEQUENCE</scope>
    <source>
        <strain evidence="1">NCAIM Y.01608</strain>
    </source>
</reference>
<dbReference type="AlphaFoldDB" id="A0A9P8TGJ4"/>
<gene>
    <name evidence="1" type="ORF">OGATHE_000464</name>
</gene>
<organism evidence="1 2">
    <name type="scientific">Ogataea polymorpha</name>
    <dbReference type="NCBI Taxonomy" id="460523"/>
    <lineage>
        <taxon>Eukaryota</taxon>
        <taxon>Fungi</taxon>
        <taxon>Dikarya</taxon>
        <taxon>Ascomycota</taxon>
        <taxon>Saccharomycotina</taxon>
        <taxon>Pichiomycetes</taxon>
        <taxon>Pichiales</taxon>
        <taxon>Pichiaceae</taxon>
        <taxon>Ogataea</taxon>
    </lineage>
</organism>
<accession>A0A9P8TGJ4</accession>
<evidence type="ECO:0000313" key="2">
    <source>
        <dbReference type="Proteomes" id="UP000788993"/>
    </source>
</evidence>
<protein>
    <submittedName>
        <fullName evidence="1">Uncharacterized protein</fullName>
    </submittedName>
</protein>
<dbReference type="EMBL" id="JAEUBD010000095">
    <property type="protein sequence ID" value="KAH3677810.1"/>
    <property type="molecule type" value="Genomic_DNA"/>
</dbReference>
<sequence>MDFNSELSSHDSFAAYYWPKMPPDQSATIAHPAWTTYDPHSAAQHSINPLLIVKETQSENEAALAGNHSPVHEVYHDHNYHLLSHEEELCPPRFTEPLKVAHVPYSKSTVSLDSFKQPVLWLHEPITEQPAMNHHQDLPDFKTQSFVPETRHSMSFAPTDPHYRPWHKRTVSEPVFGAKNQGPAFPKVTMKERSDSCMFDAEYWSNVNRFLPVPCEENAPPDFTVPFVQTVKQLEKTSQKLINYLLNDCDLVAKLHQNPNSFDQTVELSNKRRKVGDDINWKPMSAGSVLGLNEIFKLHQREVNNMLQNCTDSCFGELNMRELRAWKRGDRELKRRHPQASPF</sequence>